<comment type="caution">
    <text evidence="5">The sequence shown here is derived from an EMBL/GenBank/DDBJ whole genome shotgun (WGS) entry which is preliminary data.</text>
</comment>
<keyword evidence="2" id="KW-0863">Zinc-finger</keyword>
<evidence type="ECO:0000256" key="1">
    <source>
        <dbReference type="ARBA" id="ARBA00022723"/>
    </source>
</evidence>
<protein>
    <recommendedName>
        <fullName evidence="4">MYND-type domain-containing protein</fullName>
    </recommendedName>
</protein>
<sequence>MPEERKCSNLNCNVTGSSLKSCGGTCKGSVSYCSRECQREHFKIHKKICYKKAKTDTLIVPHPQQGPALPIPLKAYHVKDGFGKSALRLHYSSHLGEASLNPFVIEYFGEIDDEMGWNAEGLATIPWCIATSPVHDLTERLTLRNGEAVFNITKSKAEVDALLQAGIISDTGRKIQMGFYPPHPVCRINLPFAEEDDHE</sequence>
<dbReference type="Gene3D" id="6.10.140.2220">
    <property type="match status" value="1"/>
</dbReference>
<gene>
    <name evidence="5" type="ORF">CTEN210_05709</name>
</gene>
<keyword evidence="1" id="KW-0479">Metal-binding</keyword>
<dbReference type="Pfam" id="PF01753">
    <property type="entry name" value="zf-MYND"/>
    <property type="match status" value="1"/>
</dbReference>
<feature type="domain" description="MYND-type" evidence="4">
    <location>
        <begin position="11"/>
        <end position="49"/>
    </location>
</feature>
<accession>A0AAD3H410</accession>
<evidence type="ECO:0000313" key="5">
    <source>
        <dbReference type="EMBL" id="GFH49233.1"/>
    </source>
</evidence>
<dbReference type="SUPFAM" id="SSF144232">
    <property type="entry name" value="HIT/MYND zinc finger-like"/>
    <property type="match status" value="1"/>
</dbReference>
<dbReference type="Proteomes" id="UP001054902">
    <property type="component" value="Unassembled WGS sequence"/>
</dbReference>
<dbReference type="GO" id="GO:0008270">
    <property type="term" value="F:zinc ion binding"/>
    <property type="evidence" value="ECO:0007669"/>
    <property type="project" value="UniProtKB-KW"/>
</dbReference>
<proteinExistence type="predicted"/>
<evidence type="ECO:0000313" key="6">
    <source>
        <dbReference type="Proteomes" id="UP001054902"/>
    </source>
</evidence>
<dbReference type="EMBL" id="BLLK01000036">
    <property type="protein sequence ID" value="GFH49233.1"/>
    <property type="molecule type" value="Genomic_DNA"/>
</dbReference>
<evidence type="ECO:0000256" key="3">
    <source>
        <dbReference type="ARBA" id="ARBA00022833"/>
    </source>
</evidence>
<evidence type="ECO:0000259" key="4">
    <source>
        <dbReference type="Pfam" id="PF01753"/>
    </source>
</evidence>
<evidence type="ECO:0000256" key="2">
    <source>
        <dbReference type="ARBA" id="ARBA00022771"/>
    </source>
</evidence>
<keyword evidence="6" id="KW-1185">Reference proteome</keyword>
<name>A0AAD3H410_9STRA</name>
<keyword evidence="3" id="KW-0862">Zinc</keyword>
<dbReference type="AlphaFoldDB" id="A0AAD3H410"/>
<dbReference type="InterPro" id="IPR002893">
    <property type="entry name" value="Znf_MYND"/>
</dbReference>
<reference evidence="5 6" key="1">
    <citation type="journal article" date="2021" name="Sci. Rep.">
        <title>The genome of the diatom Chaetoceros tenuissimus carries an ancient integrated fragment of an extant virus.</title>
        <authorList>
            <person name="Hongo Y."/>
            <person name="Kimura K."/>
            <person name="Takaki Y."/>
            <person name="Yoshida Y."/>
            <person name="Baba S."/>
            <person name="Kobayashi G."/>
            <person name="Nagasaki K."/>
            <person name="Hano T."/>
            <person name="Tomaru Y."/>
        </authorList>
    </citation>
    <scope>NUCLEOTIDE SEQUENCE [LARGE SCALE GENOMIC DNA]</scope>
    <source>
        <strain evidence="5 6">NIES-3715</strain>
    </source>
</reference>
<organism evidence="5 6">
    <name type="scientific">Chaetoceros tenuissimus</name>
    <dbReference type="NCBI Taxonomy" id="426638"/>
    <lineage>
        <taxon>Eukaryota</taxon>
        <taxon>Sar</taxon>
        <taxon>Stramenopiles</taxon>
        <taxon>Ochrophyta</taxon>
        <taxon>Bacillariophyta</taxon>
        <taxon>Coscinodiscophyceae</taxon>
        <taxon>Chaetocerotophycidae</taxon>
        <taxon>Chaetocerotales</taxon>
        <taxon>Chaetocerotaceae</taxon>
        <taxon>Chaetoceros</taxon>
    </lineage>
</organism>